<evidence type="ECO:0000256" key="1">
    <source>
        <dbReference type="SAM" id="MobiDB-lite"/>
    </source>
</evidence>
<dbReference type="PANTHER" id="PTHR12864">
    <property type="entry name" value="RAN BINDING PROTEIN 9-RELATED"/>
    <property type="match status" value="1"/>
</dbReference>
<organism evidence="3">
    <name type="scientific">Phaffia rhodozyma</name>
    <name type="common">Yeast</name>
    <name type="synonym">Xanthophyllomyces dendrorhous</name>
    <dbReference type="NCBI Taxonomy" id="264483"/>
    <lineage>
        <taxon>Eukaryota</taxon>
        <taxon>Fungi</taxon>
        <taxon>Dikarya</taxon>
        <taxon>Basidiomycota</taxon>
        <taxon>Agaricomycotina</taxon>
        <taxon>Tremellomycetes</taxon>
        <taxon>Cystofilobasidiales</taxon>
        <taxon>Mrakiaceae</taxon>
        <taxon>Phaffia</taxon>
    </lineage>
</organism>
<evidence type="ECO:0000313" key="3">
    <source>
        <dbReference type="EMBL" id="CED84982.1"/>
    </source>
</evidence>
<proteinExistence type="predicted"/>
<sequence length="301" mass="32957">MSNPSGTSSSIPTSFSNTTTNNCSPAIIAAASTSTTKKPMAPAEWSRRLAEVEFDRTDLNRLVMDYLIVEGYRDAAEEFAKELRSNSDRSQTRPRSLSGQQSGAEDPDGMQLDPTDDGQDAFNLEGIEERMLIREAVEAGRIDEAICRVNELDPEILDTHSTLYFHLQLQRLIELLRTSTNSNSSSSPTQALLFASQTLAPLAASHPSHLVELELVLTLLAFPPPGPYPSTDIAQLVSQDQRRKVSKELNAAILESAGRGVESRLMGALRLLAWGEGVLKSKERPIPEVEGIWKTEHGVSV</sequence>
<dbReference type="InterPro" id="IPR050618">
    <property type="entry name" value="Ubq-SigPath_Reg"/>
</dbReference>
<dbReference type="PROSITE" id="PS50897">
    <property type="entry name" value="CTLH"/>
    <property type="match status" value="1"/>
</dbReference>
<dbReference type="SMART" id="SM00667">
    <property type="entry name" value="LisH"/>
    <property type="match status" value="1"/>
</dbReference>
<protein>
    <submittedName>
        <fullName evidence="3">LisH motif-containing protein</fullName>
    </submittedName>
</protein>
<accession>A0A0F7SRV6</accession>
<feature type="compositionally biased region" description="Polar residues" evidence="1">
    <location>
        <begin position="93"/>
        <end position="103"/>
    </location>
</feature>
<evidence type="ECO:0000259" key="2">
    <source>
        <dbReference type="PROSITE" id="PS50897"/>
    </source>
</evidence>
<dbReference type="PROSITE" id="PS50896">
    <property type="entry name" value="LISH"/>
    <property type="match status" value="1"/>
</dbReference>
<dbReference type="InterPro" id="IPR024964">
    <property type="entry name" value="CTLH/CRA"/>
</dbReference>
<dbReference type="AlphaFoldDB" id="A0A0F7SRV6"/>
<feature type="region of interest" description="Disordered" evidence="1">
    <location>
        <begin position="82"/>
        <end position="121"/>
    </location>
</feature>
<dbReference type="InterPro" id="IPR006594">
    <property type="entry name" value="LisH"/>
</dbReference>
<feature type="compositionally biased region" description="Basic and acidic residues" evidence="1">
    <location>
        <begin position="82"/>
        <end position="91"/>
    </location>
</feature>
<dbReference type="SMART" id="SM00757">
    <property type="entry name" value="CRA"/>
    <property type="match status" value="1"/>
</dbReference>
<dbReference type="Pfam" id="PF10607">
    <property type="entry name" value="CTLH"/>
    <property type="match status" value="1"/>
</dbReference>
<feature type="region of interest" description="Disordered" evidence="1">
    <location>
        <begin position="1"/>
        <end position="21"/>
    </location>
</feature>
<dbReference type="EMBL" id="LN483332">
    <property type="protein sequence ID" value="CED84982.1"/>
    <property type="molecule type" value="Genomic_DNA"/>
</dbReference>
<name>A0A0F7SRV6_PHARH</name>
<dbReference type="InterPro" id="IPR013144">
    <property type="entry name" value="CRA_dom"/>
</dbReference>
<dbReference type="SMART" id="SM00668">
    <property type="entry name" value="CTLH"/>
    <property type="match status" value="1"/>
</dbReference>
<dbReference type="Pfam" id="PF08513">
    <property type="entry name" value="LisH"/>
    <property type="match status" value="1"/>
</dbReference>
<reference evidence="3" key="1">
    <citation type="submission" date="2014-08" db="EMBL/GenBank/DDBJ databases">
        <authorList>
            <person name="Sharma Rahul"/>
            <person name="Thines Marco"/>
        </authorList>
    </citation>
    <scope>NUCLEOTIDE SEQUENCE</scope>
</reference>
<feature type="domain" description="CTLH" evidence="2">
    <location>
        <begin position="126"/>
        <end position="183"/>
    </location>
</feature>
<dbReference type="InterPro" id="IPR006595">
    <property type="entry name" value="CTLH_C"/>
</dbReference>